<reference evidence="2" key="1">
    <citation type="submission" date="2019-10" db="EMBL/GenBank/DDBJ databases">
        <authorList>
            <person name="Zhang R."/>
            <person name="Pan Y."/>
            <person name="Wang J."/>
            <person name="Ma R."/>
            <person name="Yu S."/>
        </authorList>
    </citation>
    <scope>NUCLEOTIDE SEQUENCE</scope>
    <source>
        <strain evidence="2">LA-IB0</strain>
        <tissue evidence="2">Leaf</tissue>
    </source>
</reference>
<dbReference type="PANTHER" id="PTHR12358">
    <property type="entry name" value="SPHINGOSINE KINASE"/>
    <property type="match status" value="1"/>
</dbReference>
<gene>
    <name evidence="2" type="ORF">BUALT_Bualt15G0103600</name>
</gene>
<dbReference type="EMBL" id="WHWC01000015">
    <property type="protein sequence ID" value="KAG8368989.1"/>
    <property type="molecule type" value="Genomic_DNA"/>
</dbReference>
<dbReference type="InterPro" id="IPR050187">
    <property type="entry name" value="Lipid_Phosphate_FormReg"/>
</dbReference>
<dbReference type="Gene3D" id="3.40.50.10330">
    <property type="entry name" value="Probable inorganic polyphosphate/atp-NAD kinase, domain 1"/>
    <property type="match status" value="1"/>
</dbReference>
<dbReference type="InterPro" id="IPR017438">
    <property type="entry name" value="ATP-NAD_kinase_N"/>
</dbReference>
<dbReference type="InterPro" id="IPR001206">
    <property type="entry name" value="Diacylglycerol_kinase_cat_dom"/>
</dbReference>
<dbReference type="SUPFAM" id="SSF111331">
    <property type="entry name" value="NAD kinase/diacylglycerol kinase-like"/>
    <property type="match status" value="1"/>
</dbReference>
<proteinExistence type="predicted"/>
<evidence type="ECO:0000313" key="2">
    <source>
        <dbReference type="EMBL" id="KAG8368989.1"/>
    </source>
</evidence>
<protein>
    <recommendedName>
        <fullName evidence="1">DAGKc domain-containing protein</fullName>
    </recommendedName>
</protein>
<accession>A0AAV6WMD2</accession>
<evidence type="ECO:0000313" key="3">
    <source>
        <dbReference type="Proteomes" id="UP000826271"/>
    </source>
</evidence>
<feature type="domain" description="DAGKc" evidence="1">
    <location>
        <begin position="41"/>
        <end position="109"/>
    </location>
</feature>
<dbReference type="GO" id="GO:0016301">
    <property type="term" value="F:kinase activity"/>
    <property type="evidence" value="ECO:0007669"/>
    <property type="project" value="InterPro"/>
</dbReference>
<evidence type="ECO:0000259" key="1">
    <source>
        <dbReference type="PROSITE" id="PS50146"/>
    </source>
</evidence>
<dbReference type="PROSITE" id="PS50146">
    <property type="entry name" value="DAGK"/>
    <property type="match status" value="1"/>
</dbReference>
<keyword evidence="3" id="KW-1185">Reference proteome</keyword>
<dbReference type="PANTHER" id="PTHR12358:SF54">
    <property type="entry name" value="SPHINGOSINE KINASE RELATED PROTEIN"/>
    <property type="match status" value="1"/>
</dbReference>
<organism evidence="2 3">
    <name type="scientific">Buddleja alternifolia</name>
    <dbReference type="NCBI Taxonomy" id="168488"/>
    <lineage>
        <taxon>Eukaryota</taxon>
        <taxon>Viridiplantae</taxon>
        <taxon>Streptophyta</taxon>
        <taxon>Embryophyta</taxon>
        <taxon>Tracheophyta</taxon>
        <taxon>Spermatophyta</taxon>
        <taxon>Magnoliopsida</taxon>
        <taxon>eudicotyledons</taxon>
        <taxon>Gunneridae</taxon>
        <taxon>Pentapetalae</taxon>
        <taxon>asterids</taxon>
        <taxon>lamiids</taxon>
        <taxon>Lamiales</taxon>
        <taxon>Scrophulariaceae</taxon>
        <taxon>Buddlejeae</taxon>
        <taxon>Buddleja</taxon>
    </lineage>
</organism>
<dbReference type="GO" id="GO:0016020">
    <property type="term" value="C:membrane"/>
    <property type="evidence" value="ECO:0007669"/>
    <property type="project" value="GOC"/>
</dbReference>
<dbReference type="GO" id="GO:0006665">
    <property type="term" value="P:sphingolipid metabolic process"/>
    <property type="evidence" value="ECO:0007669"/>
    <property type="project" value="UniProtKB-ARBA"/>
</dbReference>
<dbReference type="AlphaFoldDB" id="A0AAV6WMD2"/>
<comment type="caution">
    <text evidence="2">The sequence shown here is derived from an EMBL/GenBank/DDBJ whole genome shotgun (WGS) entry which is preliminary data.</text>
</comment>
<dbReference type="Proteomes" id="UP000826271">
    <property type="component" value="Unassembled WGS sequence"/>
</dbReference>
<dbReference type="InterPro" id="IPR016064">
    <property type="entry name" value="NAD/diacylglycerol_kinase_sf"/>
</dbReference>
<sequence>MILCRAVAVVPMAKPSFIREEQPYDPDLAADRTAVRGEATSRRRDIVFVVNPRGANGRTGKGWKKLLTYLRSRLGSDCNICKSLTSGPCHAIDITREAIREGADTVIAVVLHEAVHTIALGVSDYHCVMCPRYMYSVSVKLDLKVISIVLSTTYSIGDWFGFCQNFESSLAAIEERLKLGDDNYSVVSEEIIQIKMQLQELMNGMKELKSDGFAFFAFININHNRSFLFCRQYSTVVSPRRLPKKLKRKT</sequence>
<name>A0AAV6WMD2_9LAMI</name>